<proteinExistence type="predicted"/>
<keyword evidence="1" id="KW-0732">Signal</keyword>
<protein>
    <submittedName>
        <fullName evidence="2">Uncharacterized protein</fullName>
    </submittedName>
</protein>
<feature type="chain" id="PRO_5013911391" evidence="1">
    <location>
        <begin position="18"/>
        <end position="102"/>
    </location>
</feature>
<organism evidence="2">
    <name type="scientific">Micrurus paraensis</name>
    <dbReference type="NCBI Taxonomy" id="1970185"/>
    <lineage>
        <taxon>Eukaryota</taxon>
        <taxon>Metazoa</taxon>
        <taxon>Chordata</taxon>
        <taxon>Craniata</taxon>
        <taxon>Vertebrata</taxon>
        <taxon>Euteleostomi</taxon>
        <taxon>Lepidosauria</taxon>
        <taxon>Squamata</taxon>
        <taxon>Bifurcata</taxon>
        <taxon>Unidentata</taxon>
        <taxon>Episquamata</taxon>
        <taxon>Toxicofera</taxon>
        <taxon>Serpentes</taxon>
        <taxon>Colubroidea</taxon>
        <taxon>Elapidae</taxon>
        <taxon>Elapinae</taxon>
        <taxon>Micrurus</taxon>
    </lineage>
</organism>
<evidence type="ECO:0000313" key="2">
    <source>
        <dbReference type="EMBL" id="LAB14453.1"/>
    </source>
</evidence>
<sequence>MLPCWSAMRNILFVVQRLAFKALELIELDYGSISLAIIVDTDLPGIGCSRAAFAYPHSVILNFYEVISISKVHGTVFYMLFTLLWFRWALKKAHFIPWQQLI</sequence>
<accession>A0A2D4L0N6</accession>
<dbReference type="AlphaFoldDB" id="A0A2D4L0N6"/>
<feature type="signal peptide" evidence="1">
    <location>
        <begin position="1"/>
        <end position="17"/>
    </location>
</feature>
<evidence type="ECO:0000256" key="1">
    <source>
        <dbReference type="SAM" id="SignalP"/>
    </source>
</evidence>
<dbReference type="EMBL" id="IACL01113532">
    <property type="protein sequence ID" value="LAB14453.1"/>
    <property type="molecule type" value="Transcribed_RNA"/>
</dbReference>
<name>A0A2D4L0N6_9SAUR</name>
<reference evidence="2" key="1">
    <citation type="submission" date="2017-07" db="EMBL/GenBank/DDBJ databases">
        <authorList>
            <person name="Mikheyev A."/>
            <person name="Grau M."/>
        </authorList>
    </citation>
    <scope>NUCLEOTIDE SEQUENCE</scope>
    <source>
        <tissue evidence="2">Venom_gland</tissue>
    </source>
</reference>
<reference evidence="2" key="2">
    <citation type="submission" date="2017-11" db="EMBL/GenBank/DDBJ databases">
        <title>Coralsnake Venomics: Analyses of Venom Gland Transcriptomes and Proteomes of Six Brazilian Taxa.</title>
        <authorList>
            <person name="Aird S.D."/>
            <person name="Jorge da Silva N."/>
            <person name="Qiu L."/>
            <person name="Villar-Briones A."/>
            <person name="Aparecida-Saddi V."/>
            <person name="Campos-Telles M.P."/>
            <person name="Grau M."/>
            <person name="Mikheyev A.S."/>
        </authorList>
    </citation>
    <scope>NUCLEOTIDE SEQUENCE</scope>
    <source>
        <tissue evidence="2">Venom_gland</tissue>
    </source>
</reference>